<dbReference type="KEGG" id="tmn:UCRPA7_8008"/>
<proteinExistence type="predicted"/>
<keyword evidence="5" id="KW-0347">Helicase</keyword>
<evidence type="ECO:0000313" key="5">
    <source>
        <dbReference type="EMBL" id="EON96506.1"/>
    </source>
</evidence>
<dbReference type="Proteomes" id="UP000014074">
    <property type="component" value="Unassembled WGS sequence"/>
</dbReference>
<gene>
    <name evidence="5" type="ORF">UCRPA7_8008</name>
</gene>
<feature type="region of interest" description="Disordered" evidence="4">
    <location>
        <begin position="372"/>
        <end position="417"/>
    </location>
</feature>
<dbReference type="GO" id="GO:0004386">
    <property type="term" value="F:helicase activity"/>
    <property type="evidence" value="ECO:0007669"/>
    <property type="project" value="UniProtKB-KW"/>
</dbReference>
<feature type="compositionally biased region" description="Polar residues" evidence="4">
    <location>
        <begin position="379"/>
        <end position="391"/>
    </location>
</feature>
<name>R8BB35_PHAM7</name>
<protein>
    <submittedName>
        <fullName evidence="5">Putative snf2 family helicase protein</fullName>
    </submittedName>
</protein>
<dbReference type="SUPFAM" id="SSF52540">
    <property type="entry name" value="P-loop containing nucleoside triphosphate hydrolases"/>
    <property type="match status" value="1"/>
</dbReference>
<dbReference type="InterPro" id="IPR050628">
    <property type="entry name" value="SNF2_RAD54_helicase_TF"/>
</dbReference>
<accession>R8BB35</accession>
<dbReference type="InterPro" id="IPR027417">
    <property type="entry name" value="P-loop_NTPase"/>
</dbReference>
<dbReference type="CDD" id="cd18793">
    <property type="entry name" value="SF2_C_SNF"/>
    <property type="match status" value="1"/>
</dbReference>
<dbReference type="GO" id="GO:0005634">
    <property type="term" value="C:nucleus"/>
    <property type="evidence" value="ECO:0007669"/>
    <property type="project" value="TreeGrafter"/>
</dbReference>
<dbReference type="HOGENOM" id="CLU_726038_0_0_1"/>
<dbReference type="EMBL" id="KB933331">
    <property type="protein sequence ID" value="EON96506.1"/>
    <property type="molecule type" value="Genomic_DNA"/>
</dbReference>
<keyword evidence="3" id="KW-0067">ATP-binding</keyword>
<reference evidence="6" key="1">
    <citation type="journal article" date="2013" name="Genome Announc.">
        <title>Draft genome sequence of the ascomycete Phaeoacremonium aleophilum strain UCR-PA7, a causal agent of the esca disease complex in grapevines.</title>
        <authorList>
            <person name="Blanco-Ulate B."/>
            <person name="Rolshausen P."/>
            <person name="Cantu D."/>
        </authorList>
    </citation>
    <scope>NUCLEOTIDE SEQUENCE [LARGE SCALE GENOMIC DNA]</scope>
    <source>
        <strain evidence="6">UCR-PA7</strain>
    </source>
</reference>
<dbReference type="PANTHER" id="PTHR45626">
    <property type="entry name" value="TRANSCRIPTION TERMINATION FACTOR 2-RELATED"/>
    <property type="match status" value="1"/>
</dbReference>
<dbReference type="PANTHER" id="PTHR45626:SF51">
    <property type="entry name" value="SNF2-RELATED DOMAIN-CONTAINING PROTEIN"/>
    <property type="match status" value="1"/>
</dbReference>
<organism evidence="5 6">
    <name type="scientific">Phaeoacremonium minimum (strain UCR-PA7)</name>
    <name type="common">Esca disease fungus</name>
    <name type="synonym">Togninia minima</name>
    <dbReference type="NCBI Taxonomy" id="1286976"/>
    <lineage>
        <taxon>Eukaryota</taxon>
        <taxon>Fungi</taxon>
        <taxon>Dikarya</taxon>
        <taxon>Ascomycota</taxon>
        <taxon>Pezizomycotina</taxon>
        <taxon>Sordariomycetes</taxon>
        <taxon>Sordariomycetidae</taxon>
        <taxon>Togniniales</taxon>
        <taxon>Togniniaceae</taxon>
        <taxon>Phaeoacremonium</taxon>
    </lineage>
</organism>
<dbReference type="eggNOG" id="KOG0298">
    <property type="taxonomic scope" value="Eukaryota"/>
</dbReference>
<keyword evidence="2" id="KW-0378">Hydrolase</keyword>
<evidence type="ECO:0000256" key="4">
    <source>
        <dbReference type="SAM" id="MobiDB-lite"/>
    </source>
</evidence>
<evidence type="ECO:0000256" key="2">
    <source>
        <dbReference type="ARBA" id="ARBA00022801"/>
    </source>
</evidence>
<feature type="region of interest" description="Disordered" evidence="4">
    <location>
        <begin position="72"/>
        <end position="143"/>
    </location>
</feature>
<dbReference type="InterPro" id="IPR049730">
    <property type="entry name" value="SNF2/RAD54-like_C"/>
</dbReference>
<keyword evidence="1" id="KW-0547">Nucleotide-binding</keyword>
<dbReference type="AlphaFoldDB" id="R8BB35"/>
<evidence type="ECO:0000256" key="1">
    <source>
        <dbReference type="ARBA" id="ARBA00022741"/>
    </source>
</evidence>
<dbReference type="GeneID" id="19328820"/>
<evidence type="ECO:0000256" key="3">
    <source>
        <dbReference type="ARBA" id="ARBA00022840"/>
    </source>
</evidence>
<dbReference type="RefSeq" id="XP_007918719.1">
    <property type="nucleotide sequence ID" value="XM_007920528.1"/>
</dbReference>
<evidence type="ECO:0000313" key="6">
    <source>
        <dbReference type="Proteomes" id="UP000014074"/>
    </source>
</evidence>
<dbReference type="GO" id="GO:0006281">
    <property type="term" value="P:DNA repair"/>
    <property type="evidence" value="ECO:0007669"/>
    <property type="project" value="TreeGrafter"/>
</dbReference>
<dbReference type="GO" id="GO:0005524">
    <property type="term" value="F:ATP binding"/>
    <property type="evidence" value="ECO:0007669"/>
    <property type="project" value="UniProtKB-KW"/>
</dbReference>
<dbReference type="OrthoDB" id="2801544at2759"/>
<sequence length="432" mass="48184">MHHEVPVYVRDFPGGLDQAQSWSMRTDDLKEDPVCSNWRLISALQRFLNPWVDSPQGLNTLLNGGRLMDEGNKERDKALSEQLSTGTSADNDHKKHNQTLAGNTKLGEDSVSPRKRHTGLLKASKGAESIPTPPQTPEADIPEPLAKTQIISTASAKLSYLVDSIIKYQDDEQILVFYENENVAWYLAGLLEVLDIKHLIYAKGITVERRAQVLLMDISQAAFGLDMRSASRIYFINPVLNPQVEAQAIGRVRRISQKKEVFVETLVLRGSLEEVIMERKQKMTQAEHRKCKSILDDRPIFNWILNVKIIPLPDIDNTDGPAQMAPLKTPQYVFGRGFGRETSHPDEDLVPKEADSLVSSATASPTPNLVKRKFALSFGQRQSSSGLSTPDSMEPPPRRVRFAASEDDDVSPSPALLAEPRVVRFADEPVDD</sequence>
<dbReference type="GO" id="GO:0016787">
    <property type="term" value="F:hydrolase activity"/>
    <property type="evidence" value="ECO:0007669"/>
    <property type="project" value="UniProtKB-KW"/>
</dbReference>
<dbReference type="GO" id="GO:0008094">
    <property type="term" value="F:ATP-dependent activity, acting on DNA"/>
    <property type="evidence" value="ECO:0007669"/>
    <property type="project" value="TreeGrafter"/>
</dbReference>
<dbReference type="Gene3D" id="3.40.50.300">
    <property type="entry name" value="P-loop containing nucleotide triphosphate hydrolases"/>
    <property type="match status" value="1"/>
</dbReference>
<keyword evidence="6" id="KW-1185">Reference proteome</keyword>